<sequence>MEEITDSPLLQYSHEVAQSDSSSYSAPHREALSQIPECHGKLQQDIRELEFRYGVQLANVRSVILPKPALILDNQVFHAGHSTTGISHEQHVALNAPEFRDLRTVDPWVYRTAHYACLVLSEQVVTLASPAVQQEVAGRTGRKGLHEKFAEKALKLALASIGTDTR</sequence>
<gene>
    <name evidence="1" type="ORF">PGLA2088_LOCUS28348</name>
</gene>
<dbReference type="AlphaFoldDB" id="A0A813K2U2"/>
<dbReference type="EMBL" id="CAJNNW010027837">
    <property type="protein sequence ID" value="CAE8693335.1"/>
    <property type="molecule type" value="Genomic_DNA"/>
</dbReference>
<evidence type="ECO:0000313" key="2">
    <source>
        <dbReference type="Proteomes" id="UP000626109"/>
    </source>
</evidence>
<accession>A0A813K2U2</accession>
<protein>
    <submittedName>
        <fullName evidence="1">Uncharacterized protein</fullName>
    </submittedName>
</protein>
<reference evidence="1" key="1">
    <citation type="submission" date="2021-02" db="EMBL/GenBank/DDBJ databases">
        <authorList>
            <person name="Dougan E. K."/>
            <person name="Rhodes N."/>
            <person name="Thang M."/>
            <person name="Chan C."/>
        </authorList>
    </citation>
    <scope>NUCLEOTIDE SEQUENCE</scope>
</reference>
<comment type="caution">
    <text evidence="1">The sequence shown here is derived from an EMBL/GenBank/DDBJ whole genome shotgun (WGS) entry which is preliminary data.</text>
</comment>
<evidence type="ECO:0000313" key="1">
    <source>
        <dbReference type="EMBL" id="CAE8693335.1"/>
    </source>
</evidence>
<name>A0A813K2U2_POLGL</name>
<proteinExistence type="predicted"/>
<organism evidence="1 2">
    <name type="scientific">Polarella glacialis</name>
    <name type="common">Dinoflagellate</name>
    <dbReference type="NCBI Taxonomy" id="89957"/>
    <lineage>
        <taxon>Eukaryota</taxon>
        <taxon>Sar</taxon>
        <taxon>Alveolata</taxon>
        <taxon>Dinophyceae</taxon>
        <taxon>Suessiales</taxon>
        <taxon>Suessiaceae</taxon>
        <taxon>Polarella</taxon>
    </lineage>
</organism>
<dbReference type="Proteomes" id="UP000626109">
    <property type="component" value="Unassembled WGS sequence"/>
</dbReference>